<feature type="transmembrane region" description="Helical" evidence="1">
    <location>
        <begin position="165"/>
        <end position="186"/>
    </location>
</feature>
<evidence type="ECO:0000259" key="2">
    <source>
        <dbReference type="Pfam" id="PF14501"/>
    </source>
</evidence>
<evidence type="ECO:0000313" key="3">
    <source>
        <dbReference type="EMBL" id="OMD31634.1"/>
    </source>
</evidence>
<keyword evidence="1" id="KW-0472">Membrane</keyword>
<comment type="caution">
    <text evidence="3">The sequence shown here is derived from an EMBL/GenBank/DDBJ whole genome shotgun (WGS) entry which is preliminary data.</text>
</comment>
<accession>A0A1R0X9Y5</accession>
<dbReference type="Gene3D" id="3.30.565.10">
    <property type="entry name" value="Histidine kinase-like ATPase, C-terminal domain"/>
    <property type="match status" value="1"/>
</dbReference>
<dbReference type="Proteomes" id="UP000187465">
    <property type="component" value="Unassembled WGS sequence"/>
</dbReference>
<keyword evidence="1" id="KW-0812">Transmembrane</keyword>
<protein>
    <recommendedName>
        <fullName evidence="2">Sensor histidine kinase NatK-like C-terminal domain-containing protein</fullName>
    </recommendedName>
</protein>
<sequence length="440" mass="49888">MSFIRVISPYFFGVFMLILIYVPQGVTFYIFLKKFLILNRSKKSFIGCLIIFYMVKSLTAASLSLVDSVILHLIVYSLITIVYFRGSVLQKLFFSSFYTVFTVVIEMLVWYGIQHIPLNTGGINEANFLWLSFSFLFVILLSIMLCLLLLRLFKVDTTTLLSNQDWAVLNLVSAGSLLIIIVNLRHSSDKPFNIPLDFVFILLGILVINVAVMFIYQKLMKRMQIEFHNHVLQQQVKDYTSKLKDNQEAQRLRHDLNHVLILIHSLLDEGALEEAKRYIAEVASTQEAGEKFISSGNIAIDAIYNEKFAKAELHQVTMQSHFRIPQDLSLAGKEVDIAIILGNALDNAIEGVQRLPESEQNVIELEVIYTEGLLVISLKNPASLLTEDGQGSFLSSKRNFGSRGFGIESIEYAVQQLQGSVSFRYENGQFMMLAVLPLPE</sequence>
<feature type="transmembrane region" description="Helical" evidence="1">
    <location>
        <begin position="198"/>
        <end position="216"/>
    </location>
</feature>
<feature type="transmembrane region" description="Helical" evidence="1">
    <location>
        <begin position="12"/>
        <end position="32"/>
    </location>
</feature>
<keyword evidence="1" id="KW-1133">Transmembrane helix</keyword>
<proteinExistence type="predicted"/>
<feature type="transmembrane region" description="Helical" evidence="1">
    <location>
        <begin position="44"/>
        <end position="63"/>
    </location>
</feature>
<feature type="transmembrane region" description="Helical" evidence="1">
    <location>
        <begin position="69"/>
        <end position="85"/>
    </location>
</feature>
<dbReference type="Pfam" id="PF14501">
    <property type="entry name" value="HATPase_c_5"/>
    <property type="match status" value="1"/>
</dbReference>
<reference evidence="3 4" key="1">
    <citation type="submission" date="2016-10" db="EMBL/GenBank/DDBJ databases">
        <title>Paenibacillus species isolates.</title>
        <authorList>
            <person name="Beno S.M."/>
        </authorList>
    </citation>
    <scope>NUCLEOTIDE SEQUENCE [LARGE SCALE GENOMIC DNA]</scope>
    <source>
        <strain evidence="3 4">FSL H7-0604</strain>
    </source>
</reference>
<feature type="transmembrane region" description="Helical" evidence="1">
    <location>
        <begin position="92"/>
        <end position="113"/>
    </location>
</feature>
<gene>
    <name evidence="3" type="ORF">BJP51_17535</name>
</gene>
<dbReference type="SUPFAM" id="SSF55874">
    <property type="entry name" value="ATPase domain of HSP90 chaperone/DNA topoisomerase II/histidine kinase"/>
    <property type="match status" value="1"/>
</dbReference>
<feature type="transmembrane region" description="Helical" evidence="1">
    <location>
        <begin position="128"/>
        <end position="153"/>
    </location>
</feature>
<organism evidence="3 4">
    <name type="scientific">Paenibacillus odorifer</name>
    <dbReference type="NCBI Taxonomy" id="189426"/>
    <lineage>
        <taxon>Bacteria</taxon>
        <taxon>Bacillati</taxon>
        <taxon>Bacillota</taxon>
        <taxon>Bacilli</taxon>
        <taxon>Bacillales</taxon>
        <taxon>Paenibacillaceae</taxon>
        <taxon>Paenibacillus</taxon>
    </lineage>
</organism>
<dbReference type="AlphaFoldDB" id="A0A1R0X9Y5"/>
<dbReference type="EMBL" id="MKQP01000020">
    <property type="protein sequence ID" value="OMD31634.1"/>
    <property type="molecule type" value="Genomic_DNA"/>
</dbReference>
<evidence type="ECO:0000313" key="4">
    <source>
        <dbReference type="Proteomes" id="UP000187465"/>
    </source>
</evidence>
<dbReference type="CDD" id="cd16935">
    <property type="entry name" value="HATPase_AgrC-ComD-like"/>
    <property type="match status" value="1"/>
</dbReference>
<feature type="domain" description="Sensor histidine kinase NatK-like C-terminal" evidence="2">
    <location>
        <begin position="335"/>
        <end position="432"/>
    </location>
</feature>
<dbReference type="InterPro" id="IPR032834">
    <property type="entry name" value="NatK-like_C"/>
</dbReference>
<name>A0A1R0X9Y5_9BACL</name>
<dbReference type="InterPro" id="IPR036890">
    <property type="entry name" value="HATPase_C_sf"/>
</dbReference>
<dbReference type="RefSeq" id="WP_076179124.1">
    <property type="nucleotide sequence ID" value="NZ_MKQP01000020.1"/>
</dbReference>
<evidence type="ECO:0000256" key="1">
    <source>
        <dbReference type="SAM" id="Phobius"/>
    </source>
</evidence>